<dbReference type="AlphaFoldDB" id="A0A8K0RX34"/>
<proteinExistence type="predicted"/>
<sequence length="288" mass="31671">MATQQKNYFLAPVGNPPEGPIRLGNIVSGPAFADDPINEEHLPLDSVAMEVSEHNLTNFTFDMSMSKDGFVGVWASFLQVLGIGGDVTFEWSREHSEKWACDNLKTLSFNPKLSYINQCLKDESVQHYMSVNKPWLGVYKLYMVTGIKVAYGAASTVAYARKNGLNLRFGTDFSSQGVPLSLGPKLGGGNTISVQQSQEGAEPFVFAFRLRRLKISRKGDVRQEAFTRGTALNIKEDDAGGESDIEIVVDGIEDHDAEGSEFQLDSKDALEEESPDGTRCKFVVVEDT</sequence>
<organism evidence="1 2">
    <name type="scientific">Fusarium tricinctum</name>
    <dbReference type="NCBI Taxonomy" id="61284"/>
    <lineage>
        <taxon>Eukaryota</taxon>
        <taxon>Fungi</taxon>
        <taxon>Dikarya</taxon>
        <taxon>Ascomycota</taxon>
        <taxon>Pezizomycotina</taxon>
        <taxon>Sordariomycetes</taxon>
        <taxon>Hypocreomycetidae</taxon>
        <taxon>Hypocreales</taxon>
        <taxon>Nectriaceae</taxon>
        <taxon>Fusarium</taxon>
        <taxon>Fusarium tricinctum species complex</taxon>
    </lineage>
</organism>
<dbReference type="EMBL" id="JAGPXF010000004">
    <property type="protein sequence ID" value="KAH7245162.1"/>
    <property type="molecule type" value="Genomic_DNA"/>
</dbReference>
<reference evidence="1" key="1">
    <citation type="journal article" date="2021" name="Nat. Commun.">
        <title>Genetic determinants of endophytism in the Arabidopsis root mycobiome.</title>
        <authorList>
            <person name="Mesny F."/>
            <person name="Miyauchi S."/>
            <person name="Thiergart T."/>
            <person name="Pickel B."/>
            <person name="Atanasova L."/>
            <person name="Karlsson M."/>
            <person name="Huettel B."/>
            <person name="Barry K.W."/>
            <person name="Haridas S."/>
            <person name="Chen C."/>
            <person name="Bauer D."/>
            <person name="Andreopoulos W."/>
            <person name="Pangilinan J."/>
            <person name="LaButti K."/>
            <person name="Riley R."/>
            <person name="Lipzen A."/>
            <person name="Clum A."/>
            <person name="Drula E."/>
            <person name="Henrissat B."/>
            <person name="Kohler A."/>
            <person name="Grigoriev I.V."/>
            <person name="Martin F.M."/>
            <person name="Hacquard S."/>
        </authorList>
    </citation>
    <scope>NUCLEOTIDE SEQUENCE</scope>
    <source>
        <strain evidence="1">MPI-SDFR-AT-0068</strain>
    </source>
</reference>
<name>A0A8K0RX34_9HYPO</name>
<keyword evidence="2" id="KW-1185">Reference proteome</keyword>
<gene>
    <name evidence="1" type="ORF">BKA59DRAFT_169991</name>
</gene>
<evidence type="ECO:0000313" key="1">
    <source>
        <dbReference type="EMBL" id="KAH7245162.1"/>
    </source>
</evidence>
<dbReference type="Proteomes" id="UP000813427">
    <property type="component" value="Unassembled WGS sequence"/>
</dbReference>
<accession>A0A8K0RX34</accession>
<dbReference type="OrthoDB" id="4500473at2759"/>
<protein>
    <submittedName>
        <fullName evidence="1">Uncharacterized protein</fullName>
    </submittedName>
</protein>
<evidence type="ECO:0000313" key="2">
    <source>
        <dbReference type="Proteomes" id="UP000813427"/>
    </source>
</evidence>
<comment type="caution">
    <text evidence="1">The sequence shown here is derived from an EMBL/GenBank/DDBJ whole genome shotgun (WGS) entry which is preliminary data.</text>
</comment>